<keyword evidence="3" id="KW-1185">Reference proteome</keyword>
<evidence type="ECO:0000313" key="3">
    <source>
        <dbReference type="Proteomes" id="UP001054837"/>
    </source>
</evidence>
<comment type="caution">
    <text evidence="2">The sequence shown here is derived from an EMBL/GenBank/DDBJ whole genome shotgun (WGS) entry which is preliminary data.</text>
</comment>
<protein>
    <submittedName>
        <fullName evidence="2">Uncharacterized protein</fullName>
    </submittedName>
</protein>
<evidence type="ECO:0000256" key="1">
    <source>
        <dbReference type="SAM" id="MobiDB-lite"/>
    </source>
</evidence>
<proteinExistence type="predicted"/>
<dbReference type="EMBL" id="BPLQ01008196">
    <property type="protein sequence ID" value="GIY35706.1"/>
    <property type="molecule type" value="Genomic_DNA"/>
</dbReference>
<feature type="region of interest" description="Disordered" evidence="1">
    <location>
        <begin position="46"/>
        <end position="65"/>
    </location>
</feature>
<sequence length="124" mass="14096">MQYHAKENEGAFSVLLRPLPRIPAHQLSGKKSFLERFFLEWRELNRRGGPRGRRGGGEKEEGPVGFTRRIKKGLKGFPGCFLSLVTNFPGFQPTSFLEKNRFKDGFLGMDGIELKRGGPWEGEE</sequence>
<reference evidence="2 3" key="1">
    <citation type="submission" date="2021-06" db="EMBL/GenBank/DDBJ databases">
        <title>Caerostris darwini draft genome.</title>
        <authorList>
            <person name="Kono N."/>
            <person name="Arakawa K."/>
        </authorList>
    </citation>
    <scope>NUCLEOTIDE SEQUENCE [LARGE SCALE GENOMIC DNA]</scope>
</reference>
<organism evidence="2 3">
    <name type="scientific">Caerostris darwini</name>
    <dbReference type="NCBI Taxonomy" id="1538125"/>
    <lineage>
        <taxon>Eukaryota</taxon>
        <taxon>Metazoa</taxon>
        <taxon>Ecdysozoa</taxon>
        <taxon>Arthropoda</taxon>
        <taxon>Chelicerata</taxon>
        <taxon>Arachnida</taxon>
        <taxon>Araneae</taxon>
        <taxon>Araneomorphae</taxon>
        <taxon>Entelegynae</taxon>
        <taxon>Araneoidea</taxon>
        <taxon>Araneidae</taxon>
        <taxon>Caerostris</taxon>
    </lineage>
</organism>
<gene>
    <name evidence="2" type="ORF">CDAR_185341</name>
</gene>
<accession>A0AAV4SR82</accession>
<evidence type="ECO:0000313" key="2">
    <source>
        <dbReference type="EMBL" id="GIY35706.1"/>
    </source>
</evidence>
<name>A0AAV4SR82_9ARAC</name>
<dbReference type="AlphaFoldDB" id="A0AAV4SR82"/>
<dbReference type="Proteomes" id="UP001054837">
    <property type="component" value="Unassembled WGS sequence"/>
</dbReference>